<evidence type="ECO:0000313" key="1">
    <source>
        <dbReference type="EMBL" id="MDT7043881.1"/>
    </source>
</evidence>
<dbReference type="Proteomes" id="UP001250932">
    <property type="component" value="Unassembled WGS sequence"/>
</dbReference>
<gene>
    <name evidence="1" type="ORF">PPG34_16135</name>
</gene>
<accession>A0ABU3KBS5</accession>
<proteinExistence type="predicted"/>
<dbReference type="EMBL" id="JAQOUE010000002">
    <property type="protein sequence ID" value="MDT7043881.1"/>
    <property type="molecule type" value="Genomic_DNA"/>
</dbReference>
<dbReference type="RefSeq" id="WP_313834467.1">
    <property type="nucleotide sequence ID" value="NZ_JAQOUE010000002.1"/>
</dbReference>
<sequence>MSETPQGSSTSASSTTIGRHEKAFLHALEELEQATLFAKPKYQTEFFRRATDLFESDQGIQFVRAQAHRFDSAGVFHAGPWEHPDRLMPELVGGGLRAEGEYSSIEIVSELRVMSLAAGESTHAAMTKEQAQSFLQTVMGLNLDLLYGSETEESRLRPKVFARARRLLALIEQEVSTGGLLEHVLDDIDQRVSQRPIDVSLTLNMIEQAKNIPGDPEPKQVARLNRFLKATGSPTPLAEKAQTPANYRNLLTKATNHEIENEAKVAGKLLTLTGLSSEYHVALIQHLLNKDDTDILAFALDLTEAGQAHMEQYRDQVLELLRLTIHPATSWVIYGFQQFLERTLLARAEVADGLTKLTNLDLCATAQQVIKKPLPRGSGINANAALVGGAIAMLGQPLGVGQGNNPTCQGARALSLWSLHDPGYLLQLLTSAARDDTVEMLFEGAPIFSGAIAGGVAAGKFDLRLDPVSRVLVPHLDRIYDEMMRRAALRGEDPHKWVNPALYGRWVPNSLASPFNLINLNVVGYEEFVRLFYATHHPSYDGGHDLIYPNPVGLLITNIHGKFLGYHAVSIQRVAEDDEGNVRVYFFNPNNEGRQNWGKGVEPSVVGHGEIPGESSLLFAHFAAHLYAFHYNQMEVGDLKAVPAEIITEVTEHAQGTWGTAFTWL</sequence>
<name>A0ABU3KBS5_9BACT</name>
<comment type="caution">
    <text evidence="1">The sequence shown here is derived from an EMBL/GenBank/DDBJ whole genome shotgun (WGS) entry which is preliminary data.</text>
</comment>
<evidence type="ECO:0000313" key="2">
    <source>
        <dbReference type="Proteomes" id="UP001250932"/>
    </source>
</evidence>
<protein>
    <submittedName>
        <fullName evidence="1">Uncharacterized protein</fullName>
    </submittedName>
</protein>
<keyword evidence="2" id="KW-1185">Reference proteome</keyword>
<organism evidence="1 2">
    <name type="scientific">Candidatus Nitronereus thalassa</name>
    <dbReference type="NCBI Taxonomy" id="3020898"/>
    <lineage>
        <taxon>Bacteria</taxon>
        <taxon>Pseudomonadati</taxon>
        <taxon>Nitrospirota</taxon>
        <taxon>Nitrospiria</taxon>
        <taxon>Nitrospirales</taxon>
        <taxon>Nitrospiraceae</taxon>
        <taxon>Candidatus Nitronereus</taxon>
    </lineage>
</organism>
<reference evidence="1 2" key="1">
    <citation type="journal article" date="2023" name="ISME J.">
        <title>Cultivation and genomic characterization of novel and ubiquitous marine nitrite-oxidizing bacteria from the Nitrospirales.</title>
        <authorList>
            <person name="Mueller A.J."/>
            <person name="Daebeler A."/>
            <person name="Herbold C.W."/>
            <person name="Kirkegaard R.H."/>
            <person name="Daims H."/>
        </authorList>
    </citation>
    <scope>NUCLEOTIDE SEQUENCE [LARGE SCALE GENOMIC DNA]</scope>
    <source>
        <strain evidence="1 2">EB</strain>
    </source>
</reference>